<dbReference type="PROSITE" id="PS50297">
    <property type="entry name" value="ANK_REP_REGION"/>
    <property type="match status" value="1"/>
</dbReference>
<keyword evidence="5" id="KW-1185">Reference proteome</keyword>
<dbReference type="PROSITE" id="PS50088">
    <property type="entry name" value="ANK_REPEAT"/>
    <property type="match status" value="1"/>
</dbReference>
<name>A0ABN8RET3_9CNID</name>
<dbReference type="EMBL" id="CALNXK010000206">
    <property type="protein sequence ID" value="CAH3175956.1"/>
    <property type="molecule type" value="Genomic_DNA"/>
</dbReference>
<keyword evidence="2 3" id="KW-0040">ANK repeat</keyword>
<evidence type="ECO:0000256" key="2">
    <source>
        <dbReference type="ARBA" id="ARBA00023043"/>
    </source>
</evidence>
<reference evidence="4 5" key="1">
    <citation type="submission" date="2022-05" db="EMBL/GenBank/DDBJ databases">
        <authorList>
            <consortium name="Genoscope - CEA"/>
            <person name="William W."/>
        </authorList>
    </citation>
    <scope>NUCLEOTIDE SEQUENCE [LARGE SCALE GENOMIC DNA]</scope>
</reference>
<dbReference type="Gene3D" id="1.25.40.20">
    <property type="entry name" value="Ankyrin repeat-containing domain"/>
    <property type="match status" value="1"/>
</dbReference>
<evidence type="ECO:0000313" key="4">
    <source>
        <dbReference type="EMBL" id="CAH3175956.1"/>
    </source>
</evidence>
<proteinExistence type="predicted"/>
<dbReference type="InterPro" id="IPR002110">
    <property type="entry name" value="Ankyrin_rpt"/>
</dbReference>
<feature type="repeat" description="ANK" evidence="3">
    <location>
        <begin position="54"/>
        <end position="86"/>
    </location>
</feature>
<organism evidence="4 5">
    <name type="scientific">Porites lobata</name>
    <dbReference type="NCBI Taxonomy" id="104759"/>
    <lineage>
        <taxon>Eukaryota</taxon>
        <taxon>Metazoa</taxon>
        <taxon>Cnidaria</taxon>
        <taxon>Anthozoa</taxon>
        <taxon>Hexacorallia</taxon>
        <taxon>Scleractinia</taxon>
        <taxon>Fungiina</taxon>
        <taxon>Poritidae</taxon>
        <taxon>Porites</taxon>
    </lineage>
</organism>
<dbReference type="SMART" id="SM00248">
    <property type="entry name" value="ANK"/>
    <property type="match status" value="2"/>
</dbReference>
<accession>A0ABN8RET3</accession>
<dbReference type="PANTHER" id="PTHR46680">
    <property type="entry name" value="NF-KAPPA-B INHIBITOR ALPHA"/>
    <property type="match status" value="1"/>
</dbReference>
<keyword evidence="1" id="KW-0677">Repeat</keyword>
<protein>
    <submittedName>
        <fullName evidence="4">Uncharacterized protein</fullName>
    </submittedName>
</protein>
<evidence type="ECO:0000256" key="1">
    <source>
        <dbReference type="ARBA" id="ARBA00022737"/>
    </source>
</evidence>
<gene>
    <name evidence="4" type="ORF">PLOB_00017341</name>
</gene>
<dbReference type="SUPFAM" id="SSF48403">
    <property type="entry name" value="Ankyrin repeat"/>
    <property type="match status" value="1"/>
</dbReference>
<evidence type="ECO:0000256" key="3">
    <source>
        <dbReference type="PROSITE-ProRule" id="PRU00023"/>
    </source>
</evidence>
<dbReference type="PANTHER" id="PTHR46680:SF3">
    <property type="entry name" value="NF-KAPPA-B INHIBITOR CACTUS"/>
    <property type="match status" value="1"/>
</dbReference>
<comment type="caution">
    <text evidence="4">The sequence shown here is derived from an EMBL/GenBank/DDBJ whole genome shotgun (WGS) entry which is preliminary data.</text>
</comment>
<dbReference type="InterPro" id="IPR051070">
    <property type="entry name" value="NF-kappa-B_inhibitor"/>
</dbReference>
<evidence type="ECO:0000313" key="5">
    <source>
        <dbReference type="Proteomes" id="UP001159405"/>
    </source>
</evidence>
<dbReference type="InterPro" id="IPR036770">
    <property type="entry name" value="Ankyrin_rpt-contain_sf"/>
</dbReference>
<dbReference type="Pfam" id="PF12796">
    <property type="entry name" value="Ank_2"/>
    <property type="match status" value="1"/>
</dbReference>
<sequence>MFQKIDGKFTKMYDSVVKKMWKAVHNQDSTAFEKFLSEMEEKRCEWDTSNVDHFGRTIIHAAVEENNETLIRTLLHVGIDVNCLEGCGASPLTLAVLNKNQKLVKLLHEHFALSSGPLFIMMPSPLDIAKAMGLEDIVNMFENEPEDEEDRLLHLKFERGCASDNLNIVSEEVNKEEVENDAFAFDRSKCKTCPTIIVGDNGTNKVCRGVRNRSTSAYGWCSEFPGDMHTKGYLCEACFKVMGKGGFHYLTHTVMKRPKLTQEAFGKKKFQEQNLNRIKEAVRDGGGSLWSCSYS</sequence>
<dbReference type="Proteomes" id="UP001159405">
    <property type="component" value="Unassembled WGS sequence"/>
</dbReference>